<organism evidence="12 13">
    <name type="scientific">Spodoptera litura</name>
    <name type="common">Asian cotton leafworm</name>
    <dbReference type="NCBI Taxonomy" id="69820"/>
    <lineage>
        <taxon>Eukaryota</taxon>
        <taxon>Metazoa</taxon>
        <taxon>Ecdysozoa</taxon>
        <taxon>Arthropoda</taxon>
        <taxon>Hexapoda</taxon>
        <taxon>Insecta</taxon>
        <taxon>Pterygota</taxon>
        <taxon>Neoptera</taxon>
        <taxon>Endopterygota</taxon>
        <taxon>Lepidoptera</taxon>
        <taxon>Glossata</taxon>
        <taxon>Ditrysia</taxon>
        <taxon>Noctuoidea</taxon>
        <taxon>Noctuidae</taxon>
        <taxon>Amphipyrinae</taxon>
        <taxon>Spodoptera</taxon>
    </lineage>
</organism>
<evidence type="ECO:0000313" key="13">
    <source>
        <dbReference type="RefSeq" id="XP_022824031.1"/>
    </source>
</evidence>
<gene>
    <name evidence="13" type="primary">LOC111354729</name>
</gene>
<feature type="transmembrane region" description="Helical" evidence="8">
    <location>
        <begin position="913"/>
        <end position="935"/>
    </location>
</feature>
<dbReference type="GO" id="GO:0005254">
    <property type="term" value="F:chloride channel activity"/>
    <property type="evidence" value="ECO:0007669"/>
    <property type="project" value="TreeGrafter"/>
</dbReference>
<comment type="caution">
    <text evidence="8">Lacks conserved residue(s) required for the propagation of feature annotation.</text>
</comment>
<keyword evidence="3" id="KW-1003">Cell membrane</keyword>
<dbReference type="GO" id="GO:0046983">
    <property type="term" value="F:protein dimerization activity"/>
    <property type="evidence" value="ECO:0007669"/>
    <property type="project" value="InterPro"/>
</dbReference>
<keyword evidence="12" id="KW-1185">Reference proteome</keyword>
<feature type="transmembrane region" description="Helical" evidence="8">
    <location>
        <begin position="742"/>
        <end position="764"/>
    </location>
</feature>
<feature type="transmembrane region" description="Helical" evidence="8">
    <location>
        <begin position="622"/>
        <end position="641"/>
    </location>
</feature>
<dbReference type="GeneID" id="111354729"/>
<feature type="region of interest" description="Disordered" evidence="9">
    <location>
        <begin position="44"/>
        <end position="157"/>
    </location>
</feature>
<evidence type="ECO:0000256" key="3">
    <source>
        <dbReference type="ARBA" id="ARBA00022475"/>
    </source>
</evidence>
<dbReference type="InterPro" id="IPR007632">
    <property type="entry name" value="Anoctamin"/>
</dbReference>
<dbReference type="GO" id="GO:0005886">
    <property type="term" value="C:plasma membrane"/>
    <property type="evidence" value="ECO:0007669"/>
    <property type="project" value="UniProtKB-SubCell"/>
</dbReference>
<feature type="compositionally biased region" description="Basic and acidic residues" evidence="9">
    <location>
        <begin position="251"/>
        <end position="265"/>
    </location>
</feature>
<feature type="compositionally biased region" description="Low complexity" evidence="9">
    <location>
        <begin position="111"/>
        <end position="125"/>
    </location>
</feature>
<evidence type="ECO:0000256" key="7">
    <source>
        <dbReference type="ARBA" id="ARBA00023180"/>
    </source>
</evidence>
<feature type="transmembrane region" description="Helical" evidence="8">
    <location>
        <begin position="963"/>
        <end position="987"/>
    </location>
</feature>
<proteinExistence type="inferred from homology"/>
<evidence type="ECO:0000256" key="8">
    <source>
        <dbReference type="RuleBase" id="RU280814"/>
    </source>
</evidence>
<evidence type="ECO:0000256" key="6">
    <source>
        <dbReference type="ARBA" id="ARBA00023136"/>
    </source>
</evidence>
<feature type="compositionally biased region" description="Polar residues" evidence="9">
    <location>
        <begin position="91"/>
        <end position="106"/>
    </location>
</feature>
<dbReference type="PANTHER" id="PTHR12308">
    <property type="entry name" value="ANOCTAMIN"/>
    <property type="match status" value="1"/>
</dbReference>
<evidence type="ECO:0000256" key="4">
    <source>
        <dbReference type="ARBA" id="ARBA00022692"/>
    </source>
</evidence>
<feature type="region of interest" description="Disordered" evidence="9">
    <location>
        <begin position="228"/>
        <end position="290"/>
    </location>
</feature>
<dbReference type="Proteomes" id="UP000301870">
    <property type="component" value="Chromosome 19"/>
</dbReference>
<feature type="compositionally biased region" description="Polar residues" evidence="9">
    <location>
        <begin position="235"/>
        <end position="250"/>
    </location>
</feature>
<dbReference type="Pfam" id="PF16178">
    <property type="entry name" value="Anoct_dimer"/>
    <property type="match status" value="1"/>
</dbReference>
<evidence type="ECO:0000313" key="12">
    <source>
        <dbReference type="Proteomes" id="UP000301870"/>
    </source>
</evidence>
<protein>
    <recommendedName>
        <fullName evidence="8">Anoctamin</fullName>
    </recommendedName>
</protein>
<feature type="transmembrane region" description="Helical" evidence="8">
    <location>
        <begin position="702"/>
        <end position="722"/>
    </location>
</feature>
<feature type="domain" description="Anoctamin dimerisation" evidence="11">
    <location>
        <begin position="292"/>
        <end position="527"/>
    </location>
</feature>
<evidence type="ECO:0000259" key="10">
    <source>
        <dbReference type="Pfam" id="PF04547"/>
    </source>
</evidence>
<sequence length="1171" mass="134940">MDDARFEEAPIKKVTTRYDYRAPRRLDQLDEIGQNLELLGKKVGQRFENKVGPSNLDTISFESEKLKTSHSESSSRRNSDDGGRAEGLRTDGTSSEPPTASVTNFNAWGELNSSTSTTRTELSLSDGGDEQTTKTRRRSHESALPGTPMHQRAPWKSVDSLVPESAFGTSLADIMESPANKNMPFGSYDDKKVHLRDDIKSIRSDSSEEKKSKGWRFVRNVTSAAGAFTAKPKDASTTLPGTPQPSFQSKPDSKNSDYGKDDKKPSMPIYPNEKEENVGETNSEGLEPESLFFRDGRRRIDMVLAYEEEDYGVMTENEARKREYRRTFQENLVKEGLELELENKCLSFDEKTWFLKIHIPWKTEMRLAEVIGMKLPTRRFITISVRAWSDEKQAEKDKHWYSKWRRRWKQLYEYEHTRITPEPSFYGAAEERGARREEIFLVKDRHTQFSPAQRSLLVMQILLRAKYDNNETKMGIRRLLNDGTYTACFPLHEGRYEVNMSDGTVTDRRLLYLEWARPAKWYKKQPLWLVRRYFGDKIGLYFCWLGFYTKMLYAPAIVGTLCFLYGLASMDSEDNIPSKEICDSKGPGNTTLCPLCDKACQYQTLSDSCLFAKLTYLFDNPATVFFAIFMSFWATTFLELWKRKQSVLRWEWDMGGVDQDEDPRPEFEASVKTFRTNPVTREKEPYLPNWQKTVKYVASSSAVLFMIAIVMGAVLGTIIYRISMVSVIYGGTGIFIQRHAKIFTTMTAAIINLIIIMILTRIYAKIAVYLTNMENPRTQTEYEDSYTFKIFFFEFMNFYSSLIYIAFFKGRFYDYPGDDQARKSEFFKLKGDICDPAGCLSELCIQLAIIMIGKQFVNNFVELGYPKFHNWWRQRSHRAVTRDLSKPHMAWEQDYHLQDPGRLALFDEYLEMILQYGFVTLFVAAFPLAPLFALLNNIAEIRLDAYKMVTQARRPLAERVEDIGAWYGILKGITYAAVVSNAFVIAYTSDFIPRMVYKYVYSPDNTLAGYIDHSLSLFNTSDYQEDWGADENEVDPPVCAYRGYRNPPDHADPYGLSPHYWHVFAARLAFVVVFEHVVFGLTGLMQLFIPDVPSELRTQMQREALLAKEAKYEHGRRRLSTEYRQLLTQKSEGGSEKPTGGAWLRRASRASDVLDAHISVSQRPTSPRIVH</sequence>
<comment type="similarity">
    <text evidence="2 8">Belongs to the anoctamin family.</text>
</comment>
<evidence type="ECO:0000259" key="11">
    <source>
        <dbReference type="Pfam" id="PF16178"/>
    </source>
</evidence>
<evidence type="ECO:0000256" key="9">
    <source>
        <dbReference type="SAM" id="MobiDB-lite"/>
    </source>
</evidence>
<accession>A0A9J7E8A5</accession>
<dbReference type="OrthoDB" id="296386at2759"/>
<dbReference type="InterPro" id="IPR049452">
    <property type="entry name" value="Anoctamin_TM"/>
</dbReference>
<keyword evidence="4 8" id="KW-0812">Transmembrane</keyword>
<dbReference type="RefSeq" id="XP_022824031.1">
    <property type="nucleotide sequence ID" value="XM_022968263.1"/>
</dbReference>
<evidence type="ECO:0000256" key="5">
    <source>
        <dbReference type="ARBA" id="ARBA00022989"/>
    </source>
</evidence>
<feature type="compositionally biased region" description="Basic and acidic residues" evidence="9">
    <location>
        <begin position="62"/>
        <end position="89"/>
    </location>
</feature>
<dbReference type="InterPro" id="IPR032394">
    <property type="entry name" value="Anoct_dimer"/>
</dbReference>
<dbReference type="KEGG" id="sliu:111354729"/>
<evidence type="ECO:0000256" key="2">
    <source>
        <dbReference type="ARBA" id="ARBA00009671"/>
    </source>
</evidence>
<comment type="subcellular location">
    <subcellularLocation>
        <location evidence="1">Cell membrane</location>
        <topology evidence="1">Multi-pass membrane protein</topology>
    </subcellularLocation>
    <subcellularLocation>
        <location evidence="8">Membrane</location>
        <topology evidence="8">Multi-pass membrane protein</topology>
    </subcellularLocation>
</comment>
<keyword evidence="5 8" id="KW-1133">Transmembrane helix</keyword>
<dbReference type="PANTHER" id="PTHR12308:SF84">
    <property type="entry name" value="ANOCTAMIN"/>
    <property type="match status" value="1"/>
</dbReference>
<evidence type="ECO:0000256" key="1">
    <source>
        <dbReference type="ARBA" id="ARBA00004651"/>
    </source>
</evidence>
<dbReference type="Pfam" id="PF04547">
    <property type="entry name" value="Anoctamin"/>
    <property type="match status" value="1"/>
</dbReference>
<name>A0A9J7E8A5_SPOLT</name>
<feature type="domain" description="Anoctamin transmembrane" evidence="10">
    <location>
        <begin position="530"/>
        <end position="1103"/>
    </location>
</feature>
<keyword evidence="7" id="KW-0325">Glycoprotein</keyword>
<dbReference type="AlphaFoldDB" id="A0A9J7E8A5"/>
<reference evidence="13" key="1">
    <citation type="submission" date="2025-08" db="UniProtKB">
        <authorList>
            <consortium name="RefSeq"/>
        </authorList>
    </citation>
    <scope>IDENTIFICATION</scope>
    <source>
        <strain evidence="13">Ishihara</strain>
        <tissue evidence="13">Whole body</tissue>
    </source>
</reference>
<feature type="transmembrane region" description="Helical" evidence="8">
    <location>
        <begin position="785"/>
        <end position="807"/>
    </location>
</feature>
<keyword evidence="6 8" id="KW-0472">Membrane</keyword>